<evidence type="ECO:0000313" key="5">
    <source>
        <dbReference type="EMBL" id="KAH9520639.1"/>
    </source>
</evidence>
<dbReference type="SUPFAM" id="SSF48065">
    <property type="entry name" value="DBL homology domain (DH-domain)"/>
    <property type="match status" value="1"/>
</dbReference>
<evidence type="ECO:0000256" key="1">
    <source>
        <dbReference type="ARBA" id="ARBA00004496"/>
    </source>
</evidence>
<organism evidence="5 6">
    <name type="scientific">Dermatophagoides farinae</name>
    <name type="common">American house dust mite</name>
    <dbReference type="NCBI Taxonomy" id="6954"/>
    <lineage>
        <taxon>Eukaryota</taxon>
        <taxon>Metazoa</taxon>
        <taxon>Ecdysozoa</taxon>
        <taxon>Arthropoda</taxon>
        <taxon>Chelicerata</taxon>
        <taxon>Arachnida</taxon>
        <taxon>Acari</taxon>
        <taxon>Acariformes</taxon>
        <taxon>Sarcoptiformes</taxon>
        <taxon>Astigmata</taxon>
        <taxon>Psoroptidia</taxon>
        <taxon>Analgoidea</taxon>
        <taxon>Pyroglyphidae</taxon>
        <taxon>Dermatophagoidinae</taxon>
        <taxon>Dermatophagoides</taxon>
    </lineage>
</organism>
<accession>A0A922I1Q7</accession>
<evidence type="ECO:0000313" key="6">
    <source>
        <dbReference type="Proteomes" id="UP000790347"/>
    </source>
</evidence>
<protein>
    <submittedName>
        <fullName evidence="5">Rho guanine nucleotide exchange factor 3</fullName>
    </submittedName>
</protein>
<sequence>MSTLRKNFCQIFSEKLPLLPITNEYRRYRLMSQAGQDLQYVLDQMDNQLSDRIMYCPTKDLLFDKYQHAIYELFNAEINIYCKINKLIHIYQRPMLMCRIISPEESVIIFSDLQRLAEIHSNLIKNLAMLQTNGLFECPVNAMFEFTKSLYYYQIYCSNLIQSRKILHKKMQQKQFVNFLQSERIQKYGEKLDLASHLDQPRRHLMKYPLILAEIRRRTVDQQEIDQLNKLSEHITTFISQIDEQIDENKFHDLINKFSIRTKHSMNIKNKILSTCTRLILLSSVYCWPKKWPKNCLILLDRLLILARCSALGNKFRIRSIIEIGNDLHYHRKSKNHKNFNNNSTTKQHSKWLRLYSTNESINFDITIKFKQQDDRIVWLRYLATLFNLIAR</sequence>
<evidence type="ECO:0000256" key="2">
    <source>
        <dbReference type="ARBA" id="ARBA00022490"/>
    </source>
</evidence>
<dbReference type="Proteomes" id="UP000790347">
    <property type="component" value="Unassembled WGS sequence"/>
</dbReference>
<dbReference type="Proteomes" id="UP000828236">
    <property type="component" value="Unassembled WGS sequence"/>
</dbReference>
<reference evidence="5" key="4">
    <citation type="journal article" date="2022" name="Res Sq">
        <title>Comparative Genomics Reveals Insights into the Divergent Evolution of Astigmatic Mites and Household Pest Adaptations.</title>
        <authorList>
            <person name="Xiong Q."/>
            <person name="Wan A.T.-Y."/>
            <person name="Liu X.-Y."/>
            <person name="Fung C.S.-H."/>
            <person name="Xiao X."/>
            <person name="Malainual N."/>
            <person name="Hou J."/>
            <person name="Wang L."/>
            <person name="Wang M."/>
            <person name="Yang K."/>
            <person name="Cui Y."/>
            <person name="Leung E."/>
            <person name="Nong W."/>
            <person name="Shin S.-K."/>
            <person name="Au S."/>
            <person name="Jeong K.Y."/>
            <person name="Chew F.T."/>
            <person name="Hui J."/>
            <person name="Leung T.F."/>
            <person name="Tungtrongchitr A."/>
            <person name="Zhong N."/>
            <person name="Liu Z."/>
            <person name="Tsui S."/>
        </authorList>
    </citation>
    <scope>NUCLEOTIDE SEQUENCE</scope>
    <source>
        <strain evidence="5">Derf</strain>
        <tissue evidence="5">Whole organism</tissue>
    </source>
</reference>
<dbReference type="PANTHER" id="PTHR46006:SF8">
    <property type="entry name" value="DH DOMAIN-CONTAINING PROTEIN"/>
    <property type="match status" value="1"/>
</dbReference>
<dbReference type="Gene3D" id="1.20.900.10">
    <property type="entry name" value="Dbl homology (DH) domain"/>
    <property type="match status" value="1"/>
</dbReference>
<keyword evidence="2" id="KW-0963">Cytoplasm</keyword>
<evidence type="ECO:0000313" key="4">
    <source>
        <dbReference type="EMBL" id="KAH7644933.1"/>
    </source>
</evidence>
<dbReference type="EMBL" id="SDOV01000001">
    <property type="protein sequence ID" value="KAH7644933.1"/>
    <property type="molecule type" value="Genomic_DNA"/>
</dbReference>
<dbReference type="EMBL" id="ASGP02000002">
    <property type="protein sequence ID" value="KAH9520639.1"/>
    <property type="molecule type" value="Genomic_DNA"/>
</dbReference>
<dbReference type="PANTHER" id="PTHR46006">
    <property type="entry name" value="RHO GUANINE NUCLEOTIDE EXCHANGE FACTOR AT 64C, ISOFORM A"/>
    <property type="match status" value="1"/>
</dbReference>
<comment type="caution">
    <text evidence="5">The sequence shown here is derived from an EMBL/GenBank/DDBJ whole genome shotgun (WGS) entry which is preliminary data.</text>
</comment>
<dbReference type="PROSITE" id="PS50010">
    <property type="entry name" value="DH_2"/>
    <property type="match status" value="1"/>
</dbReference>
<reference evidence="4" key="2">
    <citation type="submission" date="2020-06" db="EMBL/GenBank/DDBJ databases">
        <authorList>
            <person name="Ji K."/>
            <person name="Li J."/>
        </authorList>
    </citation>
    <scope>NUCLEOTIDE SEQUENCE</scope>
    <source>
        <strain evidence="4">JKM2019</strain>
        <tissue evidence="4">Whole body</tissue>
    </source>
</reference>
<evidence type="ECO:0000259" key="3">
    <source>
        <dbReference type="PROSITE" id="PS50010"/>
    </source>
</evidence>
<gene>
    <name evidence="5" type="primary">ARHGEF3</name>
    <name evidence="5" type="ORF">DERF_004339</name>
    <name evidence="4" type="ORF">HUG17_0471</name>
</gene>
<dbReference type="InterPro" id="IPR051480">
    <property type="entry name" value="Endocytic_GEF_Adapter"/>
</dbReference>
<dbReference type="GO" id="GO:0035025">
    <property type="term" value="P:positive regulation of Rho protein signal transduction"/>
    <property type="evidence" value="ECO:0007669"/>
    <property type="project" value="TreeGrafter"/>
</dbReference>
<dbReference type="GO" id="GO:0005085">
    <property type="term" value="F:guanyl-nucleotide exchange factor activity"/>
    <property type="evidence" value="ECO:0007669"/>
    <property type="project" value="InterPro"/>
</dbReference>
<name>A0A922I1Q7_DERFA</name>
<keyword evidence="6" id="KW-1185">Reference proteome</keyword>
<reference evidence="5" key="1">
    <citation type="submission" date="2013-05" db="EMBL/GenBank/DDBJ databases">
        <authorList>
            <person name="Yim A.K.Y."/>
            <person name="Chan T.F."/>
            <person name="Ji K.M."/>
            <person name="Liu X.Y."/>
            <person name="Zhou J.W."/>
            <person name="Li R.Q."/>
            <person name="Yang K.Y."/>
            <person name="Li J."/>
            <person name="Li M."/>
            <person name="Law P.T.W."/>
            <person name="Wu Y.L."/>
            <person name="Cai Z.L."/>
            <person name="Qin H."/>
            <person name="Bao Y."/>
            <person name="Leung R.K.K."/>
            <person name="Ng P.K.S."/>
            <person name="Zou J."/>
            <person name="Zhong X.J."/>
            <person name="Ran P.X."/>
            <person name="Zhong N.S."/>
            <person name="Liu Z.G."/>
            <person name="Tsui S.K.W."/>
        </authorList>
    </citation>
    <scope>NUCLEOTIDE SEQUENCE</scope>
    <source>
        <strain evidence="5">Derf</strain>
        <tissue evidence="5">Whole organism</tissue>
    </source>
</reference>
<proteinExistence type="predicted"/>
<dbReference type="InterPro" id="IPR035899">
    <property type="entry name" value="DBL_dom_sf"/>
</dbReference>
<reference evidence="4" key="3">
    <citation type="journal article" date="2021" name="World Allergy Organ. J.">
        <title>Chromosome-level assembly of Dermatophagoides farinae genome and transcriptome reveals two novel allergens Der f 37 and Der f 39.</title>
        <authorList>
            <person name="Chen J."/>
            <person name="Cai Z."/>
            <person name="Fan D."/>
            <person name="Hu J."/>
            <person name="Hou Y."/>
            <person name="He Y."/>
            <person name="Zhang Z."/>
            <person name="Zhao Z."/>
            <person name="Gao P."/>
            <person name="Hu W."/>
            <person name="Sun J."/>
            <person name="Li J."/>
            <person name="Ji K."/>
        </authorList>
    </citation>
    <scope>NUCLEOTIDE SEQUENCE</scope>
    <source>
        <strain evidence="4">JKM2019</strain>
    </source>
</reference>
<dbReference type="SMART" id="SM00325">
    <property type="entry name" value="RhoGEF"/>
    <property type="match status" value="1"/>
</dbReference>
<comment type="subcellular location">
    <subcellularLocation>
        <location evidence="1">Cytoplasm</location>
    </subcellularLocation>
</comment>
<feature type="domain" description="DH" evidence="3">
    <location>
        <begin position="65"/>
        <end position="245"/>
    </location>
</feature>
<dbReference type="Pfam" id="PF00621">
    <property type="entry name" value="RhoGEF"/>
    <property type="match status" value="1"/>
</dbReference>
<dbReference type="GO" id="GO:0005737">
    <property type="term" value="C:cytoplasm"/>
    <property type="evidence" value="ECO:0007669"/>
    <property type="project" value="UniProtKB-SubCell"/>
</dbReference>
<dbReference type="AlphaFoldDB" id="A0A922I1Q7"/>
<dbReference type="InterPro" id="IPR000219">
    <property type="entry name" value="DH_dom"/>
</dbReference>